<keyword evidence="3 9" id="KW-0500">Molybdenum</keyword>
<evidence type="ECO:0000256" key="3">
    <source>
        <dbReference type="ARBA" id="ARBA00022505"/>
    </source>
</evidence>
<evidence type="ECO:0000259" key="10">
    <source>
        <dbReference type="PROSITE" id="PS50893"/>
    </source>
</evidence>
<evidence type="ECO:0000259" key="11">
    <source>
        <dbReference type="PROSITE" id="PS51866"/>
    </source>
</evidence>
<dbReference type="NCBIfam" id="TIGR02142">
    <property type="entry name" value="modC_ABC"/>
    <property type="match status" value="1"/>
</dbReference>
<keyword evidence="8" id="KW-0472">Membrane</keyword>
<dbReference type="RefSeq" id="WP_164211887.1">
    <property type="nucleotide sequence ID" value="NZ_JAAGSC010000043.1"/>
</dbReference>
<keyword evidence="1" id="KW-0813">Transport</keyword>
<dbReference type="InterPro" id="IPR027417">
    <property type="entry name" value="P-loop_NTPase"/>
</dbReference>
<dbReference type="GO" id="GO:0016020">
    <property type="term" value="C:membrane"/>
    <property type="evidence" value="ECO:0007669"/>
    <property type="project" value="InterPro"/>
</dbReference>
<dbReference type="EMBL" id="JAAGSC010000043">
    <property type="protein sequence ID" value="NDY96493.1"/>
    <property type="molecule type" value="Genomic_DNA"/>
</dbReference>
<evidence type="ECO:0000313" key="13">
    <source>
        <dbReference type="Proteomes" id="UP000484885"/>
    </source>
</evidence>
<dbReference type="Gene3D" id="3.40.50.300">
    <property type="entry name" value="P-loop containing nucleotide triphosphate hydrolases"/>
    <property type="match status" value="1"/>
</dbReference>
<evidence type="ECO:0000256" key="6">
    <source>
        <dbReference type="ARBA" id="ARBA00022840"/>
    </source>
</evidence>
<evidence type="ECO:0000313" key="12">
    <source>
        <dbReference type="EMBL" id="NDY96493.1"/>
    </source>
</evidence>
<dbReference type="InterPro" id="IPR005116">
    <property type="entry name" value="Transp-assoc_OB_typ1"/>
</dbReference>
<dbReference type="PROSITE" id="PS51866">
    <property type="entry name" value="MOP"/>
    <property type="match status" value="1"/>
</dbReference>
<dbReference type="Pfam" id="PF00005">
    <property type="entry name" value="ABC_tran"/>
    <property type="match status" value="1"/>
</dbReference>
<evidence type="ECO:0000256" key="4">
    <source>
        <dbReference type="ARBA" id="ARBA00022519"/>
    </source>
</evidence>
<dbReference type="PROSITE" id="PS50893">
    <property type="entry name" value="ABC_TRANSPORTER_2"/>
    <property type="match status" value="1"/>
</dbReference>
<dbReference type="GO" id="GO:0140359">
    <property type="term" value="F:ABC-type transporter activity"/>
    <property type="evidence" value="ECO:0007669"/>
    <property type="project" value="InterPro"/>
</dbReference>
<proteinExistence type="predicted"/>
<keyword evidence="5" id="KW-0547">Nucleotide-binding</keyword>
<dbReference type="SUPFAM" id="SSF52540">
    <property type="entry name" value="P-loop containing nucleoside triphosphate hydrolases"/>
    <property type="match status" value="1"/>
</dbReference>
<dbReference type="GO" id="GO:0005524">
    <property type="term" value="F:ATP binding"/>
    <property type="evidence" value="ECO:0007669"/>
    <property type="project" value="UniProtKB-KW"/>
</dbReference>
<gene>
    <name evidence="12" type="primary">modC</name>
    <name evidence="12" type="ORF">G3I74_12200</name>
</gene>
<dbReference type="InterPro" id="IPR004606">
    <property type="entry name" value="Mop_domain"/>
</dbReference>
<dbReference type="InterPro" id="IPR008995">
    <property type="entry name" value="Mo/tungstate-bd_C_term_dom"/>
</dbReference>
<protein>
    <submittedName>
        <fullName evidence="12">Molybdenum ABC transporter ATP-binding protein</fullName>
    </submittedName>
</protein>
<evidence type="ECO:0000256" key="1">
    <source>
        <dbReference type="ARBA" id="ARBA00022448"/>
    </source>
</evidence>
<dbReference type="GO" id="GO:0015098">
    <property type="term" value="F:molybdate ion transmembrane transporter activity"/>
    <property type="evidence" value="ECO:0007669"/>
    <property type="project" value="InterPro"/>
</dbReference>
<organism evidence="12 13">
    <name type="scientific">Wenzhouxiangella limi</name>
    <dbReference type="NCBI Taxonomy" id="2707351"/>
    <lineage>
        <taxon>Bacteria</taxon>
        <taxon>Pseudomonadati</taxon>
        <taxon>Pseudomonadota</taxon>
        <taxon>Gammaproteobacteria</taxon>
        <taxon>Chromatiales</taxon>
        <taxon>Wenzhouxiangellaceae</taxon>
        <taxon>Wenzhouxiangella</taxon>
    </lineage>
</organism>
<dbReference type="Pfam" id="PF03459">
    <property type="entry name" value="TOBE"/>
    <property type="match status" value="1"/>
</dbReference>
<dbReference type="PANTHER" id="PTHR43514">
    <property type="entry name" value="ABC TRANSPORTER I FAMILY MEMBER 10"/>
    <property type="match status" value="1"/>
</dbReference>
<dbReference type="InterPro" id="IPR003593">
    <property type="entry name" value="AAA+_ATPase"/>
</dbReference>
<evidence type="ECO:0000256" key="9">
    <source>
        <dbReference type="PROSITE-ProRule" id="PRU01213"/>
    </source>
</evidence>
<dbReference type="InterPro" id="IPR017871">
    <property type="entry name" value="ABC_transporter-like_CS"/>
</dbReference>
<dbReference type="SMART" id="SM00382">
    <property type="entry name" value="AAA"/>
    <property type="match status" value="1"/>
</dbReference>
<feature type="domain" description="Mop" evidence="11">
    <location>
        <begin position="291"/>
        <end position="355"/>
    </location>
</feature>
<keyword evidence="6 12" id="KW-0067">ATP-binding</keyword>
<dbReference type="GO" id="GO:0016887">
    <property type="term" value="F:ATP hydrolysis activity"/>
    <property type="evidence" value="ECO:0007669"/>
    <property type="project" value="InterPro"/>
</dbReference>
<sequence length="355" mass="39504">MTIQLKFDLVRPDFRLTVDVEVPAHGVTALFGRSGCGKTTLLRCVAGLEPAVQGRLTVNGACWQDEARFLPAHRRPVGYVFQEGQLFPHLSVLGNLMYGYRRIAQDRRIVQPHDVAELLGLEALLERRITEISGGQRQRVAMGRALLTSPRILLMDEPLAALDEISKAEILPYFERLHEDLSVPVLYVSHAIEEVSRLADHMLFMEDGVIRAEGPLRELITRADLPLVHGEQASAVLIGNALSHLDDEHLSCIHLPGGMLYVPRIREPTGGVLRVRVLARDVSVARQPPLPSSILNCVECTIKEIIDDPHPGHCLLKLQLGDQYLLSRITQRSRRQLELALGDRVWASVKGVALT</sequence>
<dbReference type="Gene3D" id="2.40.50.100">
    <property type="match status" value="1"/>
</dbReference>
<accession>A0A845UXA4</accession>
<dbReference type="AlphaFoldDB" id="A0A845UXA4"/>
<reference evidence="12 13" key="1">
    <citation type="submission" date="2020-02" db="EMBL/GenBank/DDBJ databases">
        <authorList>
            <person name="Zhang X.-Y."/>
        </authorList>
    </citation>
    <scope>NUCLEOTIDE SEQUENCE [LARGE SCALE GENOMIC DNA]</scope>
    <source>
        <strain evidence="12 13">C33</strain>
    </source>
</reference>
<evidence type="ECO:0000256" key="5">
    <source>
        <dbReference type="ARBA" id="ARBA00022741"/>
    </source>
</evidence>
<keyword evidence="4" id="KW-0997">Cell inner membrane</keyword>
<evidence type="ECO:0000256" key="8">
    <source>
        <dbReference type="ARBA" id="ARBA00023136"/>
    </source>
</evidence>
<dbReference type="InterPro" id="IPR050334">
    <property type="entry name" value="Molybdenum_import_ModC"/>
</dbReference>
<name>A0A845UXA4_9GAMM</name>
<dbReference type="PROSITE" id="PS00211">
    <property type="entry name" value="ABC_TRANSPORTER_1"/>
    <property type="match status" value="1"/>
</dbReference>
<keyword evidence="13" id="KW-1185">Reference proteome</keyword>
<dbReference type="InterPro" id="IPR003439">
    <property type="entry name" value="ABC_transporter-like_ATP-bd"/>
</dbReference>
<evidence type="ECO:0000256" key="7">
    <source>
        <dbReference type="ARBA" id="ARBA00022967"/>
    </source>
</evidence>
<keyword evidence="7" id="KW-1278">Translocase</keyword>
<feature type="domain" description="ABC transporter" evidence="10">
    <location>
        <begin position="5"/>
        <end position="232"/>
    </location>
</feature>
<keyword evidence="2" id="KW-1003">Cell membrane</keyword>
<dbReference type="SUPFAM" id="SSF50331">
    <property type="entry name" value="MOP-like"/>
    <property type="match status" value="1"/>
</dbReference>
<dbReference type="InterPro" id="IPR011868">
    <property type="entry name" value="ModC_ABC_ATP-bd"/>
</dbReference>
<evidence type="ECO:0000256" key="2">
    <source>
        <dbReference type="ARBA" id="ARBA00022475"/>
    </source>
</evidence>
<dbReference type="Proteomes" id="UP000484885">
    <property type="component" value="Unassembled WGS sequence"/>
</dbReference>
<dbReference type="PANTHER" id="PTHR43514:SF10">
    <property type="entry name" value="MOLYBDENUM IMPORT ATP-BINDING PROTEIN MODC 2"/>
    <property type="match status" value="1"/>
</dbReference>
<comment type="caution">
    <text evidence="12">The sequence shown here is derived from an EMBL/GenBank/DDBJ whole genome shotgun (WGS) entry which is preliminary data.</text>
</comment>